<dbReference type="PANTHER" id="PTHR43031:SF17">
    <property type="entry name" value="SULFURTRANSFERASE YTWF-RELATED"/>
    <property type="match status" value="1"/>
</dbReference>
<sequence>MFENTNKKRSTIDVSEIDDLLGKIELIDIREPFEYRIGSIKTSKNIPMHDLLDNTDEYLEKNKEYYLICRSGVRTASVCIDLREKGFDVINVYGGMVSYDGNQLND</sequence>
<name>A0A6M0SK45_CLOBO</name>
<organism evidence="2 3">
    <name type="scientific">Clostridium botulinum</name>
    <dbReference type="NCBI Taxonomy" id="1491"/>
    <lineage>
        <taxon>Bacteria</taxon>
        <taxon>Bacillati</taxon>
        <taxon>Bacillota</taxon>
        <taxon>Clostridia</taxon>
        <taxon>Eubacteriales</taxon>
        <taxon>Clostridiaceae</taxon>
        <taxon>Clostridium</taxon>
    </lineage>
</organism>
<dbReference type="Proteomes" id="UP000472355">
    <property type="component" value="Unassembled WGS sequence"/>
</dbReference>
<dbReference type="InterPro" id="IPR036873">
    <property type="entry name" value="Rhodanese-like_dom_sf"/>
</dbReference>
<reference evidence="2 3" key="1">
    <citation type="submission" date="2019-02" db="EMBL/GenBank/DDBJ databases">
        <title>Genome sequencing of Clostridium botulinum clinical isolates.</title>
        <authorList>
            <person name="Brunt J."/>
            <person name="Van Vliet A.H.M."/>
            <person name="Stringer S.C."/>
            <person name="Grant K.A."/>
            <person name="Carter A.C."/>
            <person name="Peck M.W."/>
        </authorList>
    </citation>
    <scope>NUCLEOTIDE SEQUENCE [LARGE SCALE GENOMIC DNA]</scope>
    <source>
        <strain evidence="2 3">H113700579</strain>
    </source>
</reference>
<evidence type="ECO:0000313" key="2">
    <source>
        <dbReference type="EMBL" id="NFA41297.1"/>
    </source>
</evidence>
<dbReference type="CDD" id="cd00158">
    <property type="entry name" value="RHOD"/>
    <property type="match status" value="1"/>
</dbReference>
<dbReference type="InterPro" id="IPR001763">
    <property type="entry name" value="Rhodanese-like_dom"/>
</dbReference>
<feature type="domain" description="Rhodanese" evidence="1">
    <location>
        <begin position="20"/>
        <end position="106"/>
    </location>
</feature>
<protein>
    <submittedName>
        <fullName evidence="2">Rhodanese-like domain-containing protein</fullName>
    </submittedName>
</protein>
<dbReference type="AlphaFoldDB" id="A0A6M0SK45"/>
<dbReference type="SMART" id="SM00450">
    <property type="entry name" value="RHOD"/>
    <property type="match status" value="1"/>
</dbReference>
<accession>A0A6M0SK45</accession>
<comment type="caution">
    <text evidence="2">The sequence shown here is derived from an EMBL/GenBank/DDBJ whole genome shotgun (WGS) entry which is preliminary data.</text>
</comment>
<dbReference type="Gene3D" id="3.40.250.10">
    <property type="entry name" value="Rhodanese-like domain"/>
    <property type="match status" value="1"/>
</dbReference>
<dbReference type="InterPro" id="IPR050229">
    <property type="entry name" value="GlpE_sulfurtransferase"/>
</dbReference>
<dbReference type="SUPFAM" id="SSF52821">
    <property type="entry name" value="Rhodanese/Cell cycle control phosphatase"/>
    <property type="match status" value="1"/>
</dbReference>
<evidence type="ECO:0000313" key="3">
    <source>
        <dbReference type="Proteomes" id="UP000472355"/>
    </source>
</evidence>
<dbReference type="PROSITE" id="PS50206">
    <property type="entry name" value="RHODANESE_3"/>
    <property type="match status" value="1"/>
</dbReference>
<dbReference type="PANTHER" id="PTHR43031">
    <property type="entry name" value="FAD-DEPENDENT OXIDOREDUCTASE"/>
    <property type="match status" value="1"/>
</dbReference>
<gene>
    <name evidence="2" type="ORF">EXM65_01585</name>
</gene>
<dbReference type="EMBL" id="SGKU01000002">
    <property type="protein sequence ID" value="NFA41297.1"/>
    <property type="molecule type" value="Genomic_DNA"/>
</dbReference>
<proteinExistence type="predicted"/>
<dbReference type="Pfam" id="PF00581">
    <property type="entry name" value="Rhodanese"/>
    <property type="match status" value="1"/>
</dbReference>
<evidence type="ECO:0000259" key="1">
    <source>
        <dbReference type="PROSITE" id="PS50206"/>
    </source>
</evidence>